<sequence length="103" mass="10116">MKNWTPVIIGIILTAVIGLIGIFIPFLSILAPIIGGAVAAYLVGGDYKDGAVNGGISGAGGGAIIGFVVLGPFTAIIGGLALGFIFGLILGIIGGVIGVLIKR</sequence>
<keyword evidence="1" id="KW-1133">Transmembrane helix</keyword>
<feature type="transmembrane region" description="Helical" evidence="1">
    <location>
        <begin position="76"/>
        <end position="101"/>
    </location>
</feature>
<protein>
    <submittedName>
        <fullName evidence="5">DUF5518 domain-containing protein</fullName>
    </submittedName>
    <submittedName>
        <fullName evidence="3">Putative membrane protein</fullName>
    </submittedName>
</protein>
<dbReference type="EMBL" id="LN515531">
    <property type="protein sequence ID" value="CEA14844.1"/>
    <property type="molecule type" value="Genomic_DNA"/>
</dbReference>
<dbReference type="GeneID" id="26738851"/>
<evidence type="ECO:0000313" key="5">
    <source>
        <dbReference type="EMBL" id="MBF4474047.1"/>
    </source>
</evidence>
<proteinExistence type="predicted"/>
<name>A0A089ZIL0_METFO</name>
<dbReference type="Pfam" id="PF17647">
    <property type="entry name" value="DUF5518"/>
    <property type="match status" value="1"/>
</dbReference>
<accession>A0A089ZIL0</accession>
<organism evidence="2 6">
    <name type="scientific">Methanobacterium formicicum</name>
    <dbReference type="NCBI Taxonomy" id="2162"/>
    <lineage>
        <taxon>Archaea</taxon>
        <taxon>Methanobacteriati</taxon>
        <taxon>Methanobacteriota</taxon>
        <taxon>Methanomada group</taxon>
        <taxon>Methanobacteria</taxon>
        <taxon>Methanobacteriales</taxon>
        <taxon>Methanobacteriaceae</taxon>
        <taxon>Methanobacterium</taxon>
    </lineage>
</organism>
<keyword evidence="1" id="KW-0472">Membrane</keyword>
<reference evidence="2" key="1">
    <citation type="submission" date="2013-12" db="EMBL/GenBank/DDBJ databases">
        <title>The complete genome sequence of Methanobacterium sp. BRM9.</title>
        <authorList>
            <consortium name="Pastoral Greenhouse Gas Research Consortium"/>
            <person name="Kelly W.J."/>
            <person name="Leahy S.C."/>
            <person name="Perry R."/>
            <person name="Li D."/>
            <person name="Altermann E."/>
            <person name="Lambie S.C."/>
            <person name="Attwood G.T."/>
        </authorList>
    </citation>
    <scope>NUCLEOTIDE SEQUENCE [LARGE SCALE GENOMIC DNA]</scope>
    <source>
        <strain evidence="2">BRM9</strain>
    </source>
</reference>
<reference evidence="5" key="3">
    <citation type="submission" date="2020-10" db="EMBL/GenBank/DDBJ databases">
        <title>Dehalococcoides mccartyi of a TCE/Cr reducing biochatode.</title>
        <authorList>
            <person name="Matturro B."/>
        </authorList>
    </citation>
    <scope>NUCLEOTIDE SEQUENCE</scope>
    <source>
        <strain evidence="5">Bin2</strain>
    </source>
</reference>
<dbReference type="RefSeq" id="WP_048073704.1">
    <property type="nucleotide sequence ID" value="NZ_CP006933.1"/>
</dbReference>
<keyword evidence="7" id="KW-1185">Reference proteome</keyword>
<reference evidence="4" key="2">
    <citation type="submission" date="2014-09" db="EMBL/GenBank/DDBJ databases">
        <authorList>
            <person name="Bishop-Lilly K.A."/>
            <person name="Broomall S.M."/>
            <person name="Chain P.S."/>
            <person name="Chertkov O."/>
            <person name="Coyne S.R."/>
            <person name="Daligault H.E."/>
            <person name="Davenport K.W."/>
            <person name="Erkkila T."/>
            <person name="Frey K.G."/>
            <person name="Gibbons H.S."/>
            <person name="Gu W."/>
            <person name="Jaissle J."/>
            <person name="Johnson S.L."/>
            <person name="Koroleva G.I."/>
            <person name="Ladner J.T."/>
            <person name="Lo C.-C."/>
            <person name="Minogue T.D."/>
            <person name="Munk C."/>
            <person name="Palacios G.F."/>
            <person name="Redden C.L."/>
            <person name="Rosenzweig C.N."/>
            <person name="Scholz M.B."/>
            <person name="Teshima H."/>
            <person name="Xu Y."/>
        </authorList>
    </citation>
    <scope>NUCLEOTIDE SEQUENCE</scope>
    <source>
        <strain evidence="4">Mb9</strain>
    </source>
</reference>
<gene>
    <name evidence="2" type="ORF">BRM9_1763</name>
    <name evidence="3" type="ORF">DSM1535_2403</name>
    <name evidence="5" type="ORF">ISP06_01060</name>
    <name evidence="4" type="ORF">MB9_0593</name>
</gene>
<dbReference type="STRING" id="2162.BRM9_1763"/>
<dbReference type="EMBL" id="CP006933">
    <property type="protein sequence ID" value="AIS32573.1"/>
    <property type="molecule type" value="Genomic_DNA"/>
</dbReference>
<evidence type="ECO:0000313" key="7">
    <source>
        <dbReference type="Proteomes" id="UP000062768"/>
    </source>
</evidence>
<feature type="transmembrane region" description="Helical" evidence="1">
    <location>
        <begin position="6"/>
        <end position="39"/>
    </location>
</feature>
<dbReference type="InterPro" id="IPR040493">
    <property type="entry name" value="DUF5518"/>
</dbReference>
<dbReference type="KEGG" id="mfc:BRM9_1763"/>
<dbReference type="PATRIC" id="fig|2162.10.peg.619"/>
<evidence type="ECO:0000313" key="4">
    <source>
        <dbReference type="EMBL" id="CEL24238.1"/>
    </source>
</evidence>
<dbReference type="Proteomes" id="UP000062768">
    <property type="component" value="Chromosome I"/>
</dbReference>
<feature type="transmembrane region" description="Helical" evidence="1">
    <location>
        <begin position="51"/>
        <end position="70"/>
    </location>
</feature>
<evidence type="ECO:0000313" key="3">
    <source>
        <dbReference type="EMBL" id="CEA14844.1"/>
    </source>
</evidence>
<keyword evidence="1" id="KW-0812">Transmembrane</keyword>
<dbReference type="Proteomes" id="UP000606900">
    <property type="component" value="Unassembled WGS sequence"/>
</dbReference>
<evidence type="ECO:0000313" key="6">
    <source>
        <dbReference type="Proteomes" id="UP000029661"/>
    </source>
</evidence>
<dbReference type="AlphaFoldDB" id="A0A089ZIL0"/>
<dbReference type="EMBL" id="LN734822">
    <property type="protein sequence ID" value="CEL24238.1"/>
    <property type="molecule type" value="Genomic_DNA"/>
</dbReference>
<dbReference type="KEGG" id="mfi:DSM1535_2403"/>
<evidence type="ECO:0000313" key="2">
    <source>
        <dbReference type="EMBL" id="AIS32573.1"/>
    </source>
</evidence>
<dbReference type="Proteomes" id="UP000029661">
    <property type="component" value="Chromosome"/>
</dbReference>
<dbReference type="OrthoDB" id="386469at2157"/>
<evidence type="ECO:0000256" key="1">
    <source>
        <dbReference type="SAM" id="Phobius"/>
    </source>
</evidence>
<dbReference type="EMBL" id="JADIIL010000007">
    <property type="protein sequence ID" value="MBF4474047.1"/>
    <property type="molecule type" value="Genomic_DNA"/>
</dbReference>